<name>A0AAU7PGN7_9CAUD</name>
<sequence>MFALQCDNMSPEEMEREFLTYMNVKLVKWRKSFQ</sequence>
<accession>A0AAU7PGN7</accession>
<evidence type="ECO:0000313" key="1">
    <source>
        <dbReference type="EMBL" id="XBS49309.1"/>
    </source>
</evidence>
<reference evidence="1" key="1">
    <citation type="submission" date="2024-05" db="EMBL/GenBank/DDBJ databases">
        <authorList>
            <person name="Badawy S."/>
            <person name="Skurnik M."/>
        </authorList>
    </citation>
    <scope>NUCLEOTIDE SEQUENCE</scope>
</reference>
<organism evidence="1">
    <name type="scientific">Escherichia phage fEgEco12</name>
    <dbReference type="NCBI Taxonomy" id="3158837"/>
    <lineage>
        <taxon>Viruses</taxon>
        <taxon>Duplodnaviria</taxon>
        <taxon>Heunggongvirae</taxon>
        <taxon>Uroviricota</taxon>
        <taxon>Caudoviricetes</taxon>
    </lineage>
</organism>
<proteinExistence type="predicted"/>
<dbReference type="EMBL" id="PP777464">
    <property type="protein sequence ID" value="XBS49309.1"/>
    <property type="molecule type" value="Genomic_DNA"/>
</dbReference>
<protein>
    <submittedName>
        <fullName evidence="1">Uncharacterized protein</fullName>
    </submittedName>
</protein>